<evidence type="ECO:0000256" key="5">
    <source>
        <dbReference type="ARBA" id="ARBA00022989"/>
    </source>
</evidence>
<dbReference type="InterPro" id="IPR017871">
    <property type="entry name" value="ABC_transporter-like_CS"/>
</dbReference>
<dbReference type="InterPro" id="IPR036640">
    <property type="entry name" value="ABC1_TM_sf"/>
</dbReference>
<evidence type="ECO:0000259" key="8">
    <source>
        <dbReference type="PROSITE" id="PS50893"/>
    </source>
</evidence>
<dbReference type="PANTHER" id="PTHR43394">
    <property type="entry name" value="ATP-DEPENDENT PERMEASE MDL1, MITOCHONDRIAL"/>
    <property type="match status" value="1"/>
</dbReference>
<keyword evidence="2 7" id="KW-0812">Transmembrane</keyword>
<dbReference type="PANTHER" id="PTHR43394:SF1">
    <property type="entry name" value="ATP-BINDING CASSETTE SUB-FAMILY B MEMBER 10, MITOCHONDRIAL"/>
    <property type="match status" value="1"/>
</dbReference>
<feature type="transmembrane region" description="Helical" evidence="7">
    <location>
        <begin position="123"/>
        <end position="144"/>
    </location>
</feature>
<evidence type="ECO:0000259" key="9">
    <source>
        <dbReference type="PROSITE" id="PS50929"/>
    </source>
</evidence>
<evidence type="ECO:0000256" key="2">
    <source>
        <dbReference type="ARBA" id="ARBA00022692"/>
    </source>
</evidence>
<evidence type="ECO:0000256" key="1">
    <source>
        <dbReference type="ARBA" id="ARBA00004651"/>
    </source>
</evidence>
<dbReference type="SUPFAM" id="SSF90123">
    <property type="entry name" value="ABC transporter transmembrane region"/>
    <property type="match status" value="1"/>
</dbReference>
<organism evidence="10 11">
    <name type="scientific">Blautia parvula</name>
    <dbReference type="NCBI Taxonomy" id="2877527"/>
    <lineage>
        <taxon>Bacteria</taxon>
        <taxon>Bacillati</taxon>
        <taxon>Bacillota</taxon>
        <taxon>Clostridia</taxon>
        <taxon>Lachnospirales</taxon>
        <taxon>Lachnospiraceae</taxon>
        <taxon>Blautia</taxon>
    </lineage>
</organism>
<feature type="transmembrane region" description="Helical" evidence="7">
    <location>
        <begin position="150"/>
        <end position="169"/>
    </location>
</feature>
<dbReference type="Gene3D" id="3.40.50.300">
    <property type="entry name" value="P-loop containing nucleotide triphosphate hydrolases"/>
    <property type="match status" value="1"/>
</dbReference>
<dbReference type="SMART" id="SM00382">
    <property type="entry name" value="AAA"/>
    <property type="match status" value="1"/>
</dbReference>
<protein>
    <submittedName>
        <fullName evidence="10">ABC transporter ATP-binding protein</fullName>
    </submittedName>
</protein>
<dbReference type="Gene3D" id="1.20.1560.10">
    <property type="entry name" value="ABC transporter type 1, transmembrane domain"/>
    <property type="match status" value="1"/>
</dbReference>
<dbReference type="GO" id="GO:0005524">
    <property type="term" value="F:ATP binding"/>
    <property type="evidence" value="ECO:0007669"/>
    <property type="project" value="UniProtKB-KW"/>
</dbReference>
<evidence type="ECO:0000313" key="11">
    <source>
        <dbReference type="Proteomes" id="UP001600941"/>
    </source>
</evidence>
<sequence>MKLYKTKDRLLLGGTILFGGLSSLLVAFASILMQQVIDVAVAGDVKGFYRVLAVMLVYLAALGGISLLEAIMGKILIRNVTRHLRDRIFKGVMKQKPVRFSSRNTADYLSALVNDVKLVEENYLLPLLLCFQMIVLFLATLGILFYLSPLVTVILLGFLVLLFAVPALMGRKLQERQDAYSEQLSVFTAAAKDFLNGYEVIRGYSAFRCIFGRYLKVNKETAEKKFASDRLMAVNESFSDILSSLITIVIVFVAAWQMMRGTVTMGTLLALIQLSGTFVIPVVMILQNFPKIQGIRPVMEHLGEWMEYEEEEAGETIDRPENSGIPGQKRGICCSDLTFAYTEKQPVLEHENMLFEAGKKYAVTGRSGCGKSTLIKLLTGYSGDFEGQIYIDGISVKEMTQQEINRRIAVIHQNVFLFDTDIKDNICLGEDYTEEEIQAALKESGIWDYLSGLENGIYTKVGEDGHLLSGGQRQRIAVARALIRKTPVLILDEGTSAIDRETAFEIEKNLLEKKNLTVITITHHMDERLAGQYDAVVRLGAA</sequence>
<gene>
    <name evidence="10" type="ORF">K340107D12_16740</name>
</gene>
<dbReference type="CDD" id="cd07346">
    <property type="entry name" value="ABC_6TM_exporters"/>
    <property type="match status" value="1"/>
</dbReference>
<feature type="transmembrane region" description="Helical" evidence="7">
    <location>
        <begin position="238"/>
        <end position="259"/>
    </location>
</feature>
<dbReference type="PROSITE" id="PS50893">
    <property type="entry name" value="ABC_TRANSPORTER_2"/>
    <property type="match status" value="1"/>
</dbReference>
<keyword evidence="11" id="KW-1185">Reference proteome</keyword>
<name>A0ABQ0BQP8_9FIRM</name>
<feature type="transmembrane region" description="Helical" evidence="7">
    <location>
        <begin position="52"/>
        <end position="77"/>
    </location>
</feature>
<feature type="domain" description="ABC transmembrane type-1" evidence="9">
    <location>
        <begin position="16"/>
        <end position="294"/>
    </location>
</feature>
<dbReference type="PROSITE" id="PS50929">
    <property type="entry name" value="ABC_TM1F"/>
    <property type="match status" value="1"/>
</dbReference>
<reference evidence="10 11" key="1">
    <citation type="submission" date="2024-04" db="EMBL/GenBank/DDBJ databases">
        <title>Defined microbial consortia suppress multidrug-resistant proinflammatory Enterobacteriaceae via ecological control.</title>
        <authorList>
            <person name="Furuichi M."/>
            <person name="Kawaguchi T."/>
            <person name="Pust M."/>
            <person name="Yasuma K."/>
            <person name="Plichta D."/>
            <person name="Hasegawa N."/>
            <person name="Ohya T."/>
            <person name="Bhattarai S."/>
            <person name="Sasajima S."/>
            <person name="Aoto Y."/>
            <person name="Tuganbaev T."/>
            <person name="Yaginuma M."/>
            <person name="Ueda M."/>
            <person name="Okahashi N."/>
            <person name="Amafuji K."/>
            <person name="Kiridooshi Y."/>
            <person name="Sugita K."/>
            <person name="Strazar M."/>
            <person name="Skelly A."/>
            <person name="Suda W."/>
            <person name="Hattori M."/>
            <person name="Nakamoto N."/>
            <person name="Caballero S."/>
            <person name="Norman J."/>
            <person name="Olle B."/>
            <person name="Tanoue T."/>
            <person name="Arita M."/>
            <person name="Bucci V."/>
            <person name="Atarashi K."/>
            <person name="Xavier R."/>
            <person name="Honda K."/>
        </authorList>
    </citation>
    <scope>NUCLEOTIDE SEQUENCE [LARGE SCALE GENOMIC DNA]</scope>
    <source>
        <strain evidence="11">k34-0107-D12</strain>
    </source>
</reference>
<dbReference type="SUPFAM" id="SSF52540">
    <property type="entry name" value="P-loop containing nucleoside triphosphate hydrolases"/>
    <property type="match status" value="1"/>
</dbReference>
<proteinExistence type="predicted"/>
<evidence type="ECO:0000313" key="10">
    <source>
        <dbReference type="EMBL" id="GAA6498858.1"/>
    </source>
</evidence>
<accession>A0ABQ0BQP8</accession>
<dbReference type="RefSeq" id="WP_033143590.1">
    <property type="nucleotide sequence ID" value="NZ_BAABZQ010000001.1"/>
</dbReference>
<evidence type="ECO:0000256" key="4">
    <source>
        <dbReference type="ARBA" id="ARBA00022840"/>
    </source>
</evidence>
<dbReference type="Pfam" id="PF00664">
    <property type="entry name" value="ABC_membrane"/>
    <property type="match status" value="1"/>
</dbReference>
<dbReference type="Pfam" id="PF00005">
    <property type="entry name" value="ABC_tran"/>
    <property type="match status" value="1"/>
</dbReference>
<evidence type="ECO:0000256" key="6">
    <source>
        <dbReference type="ARBA" id="ARBA00023136"/>
    </source>
</evidence>
<dbReference type="EMBL" id="BAABZQ010000001">
    <property type="protein sequence ID" value="GAA6498858.1"/>
    <property type="molecule type" value="Genomic_DNA"/>
</dbReference>
<feature type="transmembrane region" description="Helical" evidence="7">
    <location>
        <begin position="265"/>
        <end position="286"/>
    </location>
</feature>
<keyword evidence="6 7" id="KW-0472">Membrane</keyword>
<keyword evidence="4 10" id="KW-0067">ATP-binding</keyword>
<feature type="domain" description="ABC transporter" evidence="8">
    <location>
        <begin position="332"/>
        <end position="541"/>
    </location>
</feature>
<dbReference type="InterPro" id="IPR011527">
    <property type="entry name" value="ABC1_TM_dom"/>
</dbReference>
<dbReference type="InterPro" id="IPR039421">
    <property type="entry name" value="Type_1_exporter"/>
</dbReference>
<evidence type="ECO:0000256" key="3">
    <source>
        <dbReference type="ARBA" id="ARBA00022741"/>
    </source>
</evidence>
<dbReference type="Proteomes" id="UP001600941">
    <property type="component" value="Unassembled WGS sequence"/>
</dbReference>
<dbReference type="InterPro" id="IPR027417">
    <property type="entry name" value="P-loop_NTPase"/>
</dbReference>
<dbReference type="InterPro" id="IPR003593">
    <property type="entry name" value="AAA+_ATPase"/>
</dbReference>
<dbReference type="PROSITE" id="PS00211">
    <property type="entry name" value="ABC_TRANSPORTER_1"/>
    <property type="match status" value="1"/>
</dbReference>
<keyword evidence="3" id="KW-0547">Nucleotide-binding</keyword>
<dbReference type="InterPro" id="IPR003439">
    <property type="entry name" value="ABC_transporter-like_ATP-bd"/>
</dbReference>
<evidence type="ECO:0000256" key="7">
    <source>
        <dbReference type="SAM" id="Phobius"/>
    </source>
</evidence>
<comment type="subcellular location">
    <subcellularLocation>
        <location evidence="1">Cell membrane</location>
        <topology evidence="1">Multi-pass membrane protein</topology>
    </subcellularLocation>
</comment>
<comment type="caution">
    <text evidence="10">The sequence shown here is derived from an EMBL/GenBank/DDBJ whole genome shotgun (WGS) entry which is preliminary data.</text>
</comment>
<feature type="transmembrane region" description="Helical" evidence="7">
    <location>
        <begin position="12"/>
        <end position="32"/>
    </location>
</feature>
<keyword evidence="5 7" id="KW-1133">Transmembrane helix</keyword>